<comment type="function">
    <text evidence="8">Probably functions as a manganese efflux pump.</text>
</comment>
<dbReference type="GO" id="GO:0005384">
    <property type="term" value="F:manganese ion transmembrane transporter activity"/>
    <property type="evidence" value="ECO:0007669"/>
    <property type="project" value="UniProtKB-UniRule"/>
</dbReference>
<accession>A0A1H9VCI9</accession>
<dbReference type="PANTHER" id="PTHR35529">
    <property type="entry name" value="MANGANESE EFFLUX PUMP MNTP-RELATED"/>
    <property type="match status" value="1"/>
</dbReference>
<dbReference type="Proteomes" id="UP000198571">
    <property type="component" value="Unassembled WGS sequence"/>
</dbReference>
<comment type="similarity">
    <text evidence="8">Belongs to the MntP (TC 9.B.29) family.</text>
</comment>
<proteinExistence type="inferred from homology"/>
<keyword evidence="3 8" id="KW-0812">Transmembrane</keyword>
<dbReference type="AlphaFoldDB" id="A0A1H9VCI9"/>
<dbReference type="RefSeq" id="WP_245733108.1">
    <property type="nucleotide sequence ID" value="NZ_FOGT01000010.1"/>
</dbReference>
<name>A0A1H9VCI9_9BACI</name>
<dbReference type="InterPro" id="IPR022929">
    <property type="entry name" value="Put_MntP"/>
</dbReference>
<dbReference type="EMBL" id="FOGT01000010">
    <property type="protein sequence ID" value="SES19402.1"/>
    <property type="molecule type" value="Genomic_DNA"/>
</dbReference>
<keyword evidence="7 8" id="KW-0464">Manganese</keyword>
<dbReference type="InterPro" id="IPR003810">
    <property type="entry name" value="Mntp/YtaF"/>
</dbReference>
<feature type="transmembrane region" description="Helical" evidence="8">
    <location>
        <begin position="162"/>
        <end position="181"/>
    </location>
</feature>
<sequence length="182" mass="18822">MSGELITVAVMAVALSMDAFSIAVGLGLFGMRYRRIAAVGTSVGFFHILMPLCGLVIGKMLSQYLGVIAIFTGGSGLIIIGLQMIVSSFSKDESPIFSPRGIGLFIFSLSVSMDSFAAGLSLGMLGAQTWLTVGSFGIVSAVFTWAGLILGKKAGHLVGSSGEWIGGLVLIAFGVKMITGVF</sequence>
<evidence type="ECO:0000256" key="5">
    <source>
        <dbReference type="ARBA" id="ARBA00023065"/>
    </source>
</evidence>
<dbReference type="GO" id="GO:0005886">
    <property type="term" value="C:plasma membrane"/>
    <property type="evidence" value="ECO:0007669"/>
    <property type="project" value="UniProtKB-SubCell"/>
</dbReference>
<keyword evidence="6 8" id="KW-0472">Membrane</keyword>
<feature type="transmembrane region" description="Helical" evidence="8">
    <location>
        <begin position="64"/>
        <end position="89"/>
    </location>
</feature>
<evidence type="ECO:0000256" key="7">
    <source>
        <dbReference type="ARBA" id="ARBA00023211"/>
    </source>
</evidence>
<feature type="transmembrane region" description="Helical" evidence="8">
    <location>
        <begin position="6"/>
        <end position="29"/>
    </location>
</feature>
<evidence type="ECO:0000256" key="1">
    <source>
        <dbReference type="ARBA" id="ARBA00022448"/>
    </source>
</evidence>
<evidence type="ECO:0000256" key="2">
    <source>
        <dbReference type="ARBA" id="ARBA00022475"/>
    </source>
</evidence>
<evidence type="ECO:0000313" key="9">
    <source>
        <dbReference type="EMBL" id="SES19402.1"/>
    </source>
</evidence>
<feature type="transmembrane region" description="Helical" evidence="8">
    <location>
        <begin position="101"/>
        <end position="124"/>
    </location>
</feature>
<dbReference type="STRING" id="1601833.SAMN05518684_11095"/>
<evidence type="ECO:0000313" key="10">
    <source>
        <dbReference type="Proteomes" id="UP000198571"/>
    </source>
</evidence>
<reference evidence="10" key="1">
    <citation type="submission" date="2016-10" db="EMBL/GenBank/DDBJ databases">
        <authorList>
            <person name="Varghese N."/>
            <person name="Submissions S."/>
        </authorList>
    </citation>
    <scope>NUCLEOTIDE SEQUENCE [LARGE SCALE GENOMIC DNA]</scope>
    <source>
        <strain evidence="10">S9</strain>
    </source>
</reference>
<evidence type="ECO:0000256" key="4">
    <source>
        <dbReference type="ARBA" id="ARBA00022989"/>
    </source>
</evidence>
<evidence type="ECO:0000256" key="6">
    <source>
        <dbReference type="ARBA" id="ARBA00023136"/>
    </source>
</evidence>
<gene>
    <name evidence="8" type="primary">mntP</name>
    <name evidence="9" type="ORF">SAMN05518684_11095</name>
</gene>
<dbReference type="HAMAP" id="MF_01521">
    <property type="entry name" value="MntP_pump"/>
    <property type="match status" value="1"/>
</dbReference>
<comment type="subcellular location">
    <subcellularLocation>
        <location evidence="8">Cell membrane</location>
        <topology evidence="8">Multi-pass membrane protein</topology>
    </subcellularLocation>
</comment>
<evidence type="ECO:0000256" key="3">
    <source>
        <dbReference type="ARBA" id="ARBA00022692"/>
    </source>
</evidence>
<keyword evidence="1 8" id="KW-0813">Transport</keyword>
<evidence type="ECO:0000256" key="8">
    <source>
        <dbReference type="HAMAP-Rule" id="MF_01521"/>
    </source>
</evidence>
<dbReference type="Pfam" id="PF02659">
    <property type="entry name" value="Mntp"/>
    <property type="match status" value="1"/>
</dbReference>
<feature type="transmembrane region" description="Helical" evidence="8">
    <location>
        <begin position="36"/>
        <end position="58"/>
    </location>
</feature>
<keyword evidence="10" id="KW-1185">Reference proteome</keyword>
<keyword evidence="5 8" id="KW-0406">Ion transport</keyword>
<organism evidence="9 10">
    <name type="scientific">Salipaludibacillus aurantiacus</name>
    <dbReference type="NCBI Taxonomy" id="1601833"/>
    <lineage>
        <taxon>Bacteria</taxon>
        <taxon>Bacillati</taxon>
        <taxon>Bacillota</taxon>
        <taxon>Bacilli</taxon>
        <taxon>Bacillales</taxon>
        <taxon>Bacillaceae</taxon>
    </lineage>
</organism>
<dbReference type="PANTHER" id="PTHR35529:SF1">
    <property type="entry name" value="MANGANESE EFFLUX PUMP MNTP-RELATED"/>
    <property type="match status" value="1"/>
</dbReference>
<feature type="transmembrane region" description="Helical" evidence="8">
    <location>
        <begin position="130"/>
        <end position="150"/>
    </location>
</feature>
<protein>
    <recommendedName>
        <fullName evidence="8">Putative manganese efflux pump MntP</fullName>
    </recommendedName>
</protein>
<keyword evidence="4 8" id="KW-1133">Transmembrane helix</keyword>
<keyword evidence="2 8" id="KW-1003">Cell membrane</keyword>